<dbReference type="STRING" id="1565605.PG1C_11770"/>
<name>A0A0C5JNI5_9PROT</name>
<evidence type="ECO:0000256" key="3">
    <source>
        <dbReference type="ARBA" id="ARBA00022723"/>
    </source>
</evidence>
<evidence type="ECO:0000256" key="1">
    <source>
        <dbReference type="ARBA" id="ARBA00001947"/>
    </source>
</evidence>
<dbReference type="InterPro" id="IPR051156">
    <property type="entry name" value="Mito/Outer_Membr_Metalloprot"/>
</dbReference>
<keyword evidence="2" id="KW-0645">Protease</keyword>
<sequence length="498" mass="54175">MKFRTGLSVVTLVFLAACANVRNPVTGQYEHTVMDERSELQEGQKAHQEVLKEYRALDNPPLQAYVNSVGQRLAKASHRGNLEWHFTVLDSPEVNAFALPGGYVYITRGILAYLNDEAELAGVLGHEIGHVAARHASQRATRQQAAGVGVLLANVLGAVLESKGYGGAGDLTNQVSQITAAGYIASYSREQESQADQLGAEYLARNHYDSARMIDVIRMLKNQAQFAADMARKEGRPVPPQADWLASHPSNDQRLDDIRQTALLHQDPHAENGRERYLKAIDSIPFGESREEGVTRGQQFFHEPLGFALTAPAGWRIKNTSEALIMTNGAGDAALIMRTVPADAGATHADILRTIFNPINGRTTQTTINGFAATSFVGTARVKDGAQEGSQQVDATLVTGPDKHPYLFLHAAKSADVLQRERETLLAAEKTFRAINDKDRSLARPWRLCLAALPQGGLAQLAKRSPTTLPHSEAQLRLMNGVYPDGVITPGAQVKVVE</sequence>
<dbReference type="GO" id="GO:0016020">
    <property type="term" value="C:membrane"/>
    <property type="evidence" value="ECO:0007669"/>
    <property type="project" value="TreeGrafter"/>
</dbReference>
<keyword evidence="4" id="KW-0378">Hydrolase</keyword>
<dbReference type="PANTHER" id="PTHR22726:SF24">
    <property type="entry name" value="M48 FAMILY METALLOPEPTIDASE"/>
    <property type="match status" value="1"/>
</dbReference>
<evidence type="ECO:0000256" key="5">
    <source>
        <dbReference type="ARBA" id="ARBA00022833"/>
    </source>
</evidence>
<evidence type="ECO:0000256" key="2">
    <source>
        <dbReference type="ARBA" id="ARBA00022670"/>
    </source>
</evidence>
<keyword evidence="5" id="KW-0862">Zinc</keyword>
<accession>A0A0C5JNI5</accession>
<keyword evidence="7" id="KW-0732">Signal</keyword>
<evidence type="ECO:0000259" key="8">
    <source>
        <dbReference type="Pfam" id="PF01435"/>
    </source>
</evidence>
<dbReference type="PATRIC" id="fig|1565605.3.peg.2503"/>
<keyword evidence="3" id="KW-0479">Metal-binding</keyword>
<organism evidence="9 10">
    <name type="scientific">Rugosibacter aromaticivorans</name>
    <dbReference type="NCBI Taxonomy" id="1565605"/>
    <lineage>
        <taxon>Bacteria</taxon>
        <taxon>Pseudomonadati</taxon>
        <taxon>Pseudomonadota</taxon>
        <taxon>Betaproteobacteria</taxon>
        <taxon>Nitrosomonadales</taxon>
        <taxon>Sterolibacteriaceae</taxon>
        <taxon>Rugosibacter</taxon>
    </lineage>
</organism>
<feature type="domain" description="Peptidase M48" evidence="8">
    <location>
        <begin position="63"/>
        <end position="261"/>
    </location>
</feature>
<dbReference type="GO" id="GO:0051603">
    <property type="term" value="P:proteolysis involved in protein catabolic process"/>
    <property type="evidence" value="ECO:0007669"/>
    <property type="project" value="TreeGrafter"/>
</dbReference>
<reference evidence="9 10" key="1">
    <citation type="journal article" date="2015" name="Genome Announc.">
        <title>Complete Genome Sequence of a Novel Bacterium within the Family Rhodocyclaceae That Degrades Polycyclic Aromatic Hydrocarbons.</title>
        <authorList>
            <person name="Singleton D.R."/>
            <person name="Dickey A.N."/>
            <person name="Scholl E.H."/>
            <person name="Wright F.A."/>
            <person name="Aitken M.D."/>
        </authorList>
    </citation>
    <scope>NUCLEOTIDE SEQUENCE [LARGE SCALE GENOMIC DNA]</scope>
    <source>
        <strain evidence="10">PG1-Ca6</strain>
    </source>
</reference>
<feature type="signal peptide" evidence="7">
    <location>
        <begin position="1"/>
        <end position="19"/>
    </location>
</feature>
<evidence type="ECO:0000256" key="6">
    <source>
        <dbReference type="ARBA" id="ARBA00023049"/>
    </source>
</evidence>
<evidence type="ECO:0000256" key="7">
    <source>
        <dbReference type="SAM" id="SignalP"/>
    </source>
</evidence>
<dbReference type="HOGENOM" id="CLU_029002_5_1_4"/>
<feature type="chain" id="PRO_5002186656" evidence="7">
    <location>
        <begin position="20"/>
        <end position="498"/>
    </location>
</feature>
<dbReference type="GO" id="GO:0004222">
    <property type="term" value="F:metalloendopeptidase activity"/>
    <property type="evidence" value="ECO:0007669"/>
    <property type="project" value="InterPro"/>
</dbReference>
<dbReference type="Gene3D" id="3.30.2010.10">
    <property type="entry name" value="Metalloproteases ('zincins'), catalytic domain"/>
    <property type="match status" value="1"/>
</dbReference>
<keyword evidence="10" id="KW-1185">Reference proteome</keyword>
<dbReference type="GO" id="GO:0046872">
    <property type="term" value="F:metal ion binding"/>
    <property type="evidence" value="ECO:0007669"/>
    <property type="project" value="UniProtKB-KW"/>
</dbReference>
<protein>
    <submittedName>
        <fullName evidence="9">Peptidase</fullName>
    </submittedName>
</protein>
<keyword evidence="6" id="KW-0482">Metalloprotease</keyword>
<dbReference type="PANTHER" id="PTHR22726">
    <property type="entry name" value="METALLOENDOPEPTIDASE OMA1"/>
    <property type="match status" value="1"/>
</dbReference>
<evidence type="ECO:0000313" key="9">
    <source>
        <dbReference type="EMBL" id="AJP48921.1"/>
    </source>
</evidence>
<dbReference type="InterPro" id="IPR001915">
    <property type="entry name" value="Peptidase_M48"/>
</dbReference>
<dbReference type="KEGG" id="rbu:PG1C_11770"/>
<dbReference type="PROSITE" id="PS51257">
    <property type="entry name" value="PROKAR_LIPOPROTEIN"/>
    <property type="match status" value="1"/>
</dbReference>
<gene>
    <name evidence="9" type="ORF">PG1C_11770</name>
</gene>
<dbReference type="Pfam" id="PF01435">
    <property type="entry name" value="Peptidase_M48"/>
    <property type="match status" value="1"/>
</dbReference>
<dbReference type="CDD" id="cd07333">
    <property type="entry name" value="M48C_bepA_like"/>
    <property type="match status" value="1"/>
</dbReference>
<dbReference type="RefSeq" id="WP_202634986.1">
    <property type="nucleotide sequence ID" value="NZ_CP010554.1"/>
</dbReference>
<dbReference type="AlphaFoldDB" id="A0A0C5JNI5"/>
<evidence type="ECO:0000256" key="4">
    <source>
        <dbReference type="ARBA" id="ARBA00022801"/>
    </source>
</evidence>
<dbReference type="EMBL" id="CP010554">
    <property type="protein sequence ID" value="AJP48921.1"/>
    <property type="molecule type" value="Genomic_DNA"/>
</dbReference>
<proteinExistence type="predicted"/>
<comment type="cofactor">
    <cofactor evidence="1">
        <name>Zn(2+)</name>
        <dbReference type="ChEBI" id="CHEBI:29105"/>
    </cofactor>
</comment>
<dbReference type="Proteomes" id="UP000061603">
    <property type="component" value="Chromosome"/>
</dbReference>
<evidence type="ECO:0000313" key="10">
    <source>
        <dbReference type="Proteomes" id="UP000061603"/>
    </source>
</evidence>